<dbReference type="EMBL" id="FRDJ01000010">
    <property type="protein sequence ID" value="SHN66441.1"/>
    <property type="molecule type" value="Genomic_DNA"/>
</dbReference>
<dbReference type="PANTHER" id="PTHR11101:SF80">
    <property type="entry name" value="PHOSPHATE TRANSPORTER"/>
    <property type="match status" value="1"/>
</dbReference>
<keyword evidence="8" id="KW-1185">Reference proteome</keyword>
<dbReference type="RefSeq" id="WP_072760306.1">
    <property type="nucleotide sequence ID" value="NZ_FRDJ01000010.1"/>
</dbReference>
<gene>
    <name evidence="7" type="ORF">SAMN02745226_01621</name>
</gene>
<dbReference type="Pfam" id="PF01384">
    <property type="entry name" value="PHO4"/>
    <property type="match status" value="2"/>
</dbReference>
<feature type="transmembrane region" description="Helical" evidence="6">
    <location>
        <begin position="287"/>
        <end position="309"/>
    </location>
</feature>
<keyword evidence="5 6" id="KW-0472">Membrane</keyword>
<dbReference type="OrthoDB" id="19855at2"/>
<evidence type="ECO:0000313" key="8">
    <source>
        <dbReference type="Proteomes" id="UP000184207"/>
    </source>
</evidence>
<dbReference type="InterPro" id="IPR001204">
    <property type="entry name" value="Phos_transporter"/>
</dbReference>
<protein>
    <submittedName>
        <fullName evidence="7">Inorganic phosphate transporter, PiT family</fullName>
    </submittedName>
</protein>
<feature type="transmembrane region" description="Helical" evidence="6">
    <location>
        <begin position="162"/>
        <end position="179"/>
    </location>
</feature>
<feature type="transmembrane region" description="Helical" evidence="6">
    <location>
        <begin position="199"/>
        <end position="217"/>
    </location>
</feature>
<feature type="transmembrane region" description="Helical" evidence="6">
    <location>
        <begin position="74"/>
        <end position="91"/>
    </location>
</feature>
<keyword evidence="4 6" id="KW-1133">Transmembrane helix</keyword>
<comment type="subcellular location">
    <subcellularLocation>
        <location evidence="1">Membrane</location>
        <topology evidence="1">Multi-pass membrane protein</topology>
    </subcellularLocation>
</comment>
<evidence type="ECO:0000256" key="2">
    <source>
        <dbReference type="ARBA" id="ARBA00022448"/>
    </source>
</evidence>
<reference evidence="8" key="1">
    <citation type="submission" date="2016-12" db="EMBL/GenBank/DDBJ databases">
        <authorList>
            <person name="Varghese N."/>
            <person name="Submissions S."/>
        </authorList>
    </citation>
    <scope>NUCLEOTIDE SEQUENCE [LARGE SCALE GENOMIC DNA]</scope>
    <source>
        <strain evidence="8">DSM 13020</strain>
    </source>
</reference>
<proteinExistence type="predicted"/>
<organism evidence="7 8">
    <name type="scientific">Fervidobacterium gondwanense DSM 13020</name>
    <dbReference type="NCBI Taxonomy" id="1121883"/>
    <lineage>
        <taxon>Bacteria</taxon>
        <taxon>Thermotogati</taxon>
        <taxon>Thermotogota</taxon>
        <taxon>Thermotogae</taxon>
        <taxon>Thermotogales</taxon>
        <taxon>Fervidobacteriaceae</taxon>
        <taxon>Fervidobacterium</taxon>
    </lineage>
</organism>
<dbReference type="Proteomes" id="UP000184207">
    <property type="component" value="Unassembled WGS sequence"/>
</dbReference>
<name>A0A1M7T6R3_FERGO</name>
<keyword evidence="3 6" id="KW-0812">Transmembrane</keyword>
<evidence type="ECO:0000313" key="7">
    <source>
        <dbReference type="EMBL" id="SHN66441.1"/>
    </source>
</evidence>
<keyword evidence="2" id="KW-0813">Transport</keyword>
<evidence type="ECO:0000256" key="4">
    <source>
        <dbReference type="ARBA" id="ARBA00022989"/>
    </source>
</evidence>
<feature type="transmembrane region" description="Helical" evidence="6">
    <location>
        <begin position="44"/>
        <end position="62"/>
    </location>
</feature>
<dbReference type="GO" id="GO:0016020">
    <property type="term" value="C:membrane"/>
    <property type="evidence" value="ECO:0007669"/>
    <property type="project" value="UniProtKB-SubCell"/>
</dbReference>
<dbReference type="AlphaFoldDB" id="A0A1M7T6R3"/>
<feature type="transmembrane region" description="Helical" evidence="6">
    <location>
        <begin position="121"/>
        <end position="150"/>
    </location>
</feature>
<dbReference type="STRING" id="1121883.SAMN02745226_01621"/>
<sequence length="313" mass="33680">MNFTVFLLLLPSVVVSVIIGANDAGSLLGPTIANGIFKMRKALYFSIIFILLGSLIEGMPNLKVASNLVKVDTAGALIINISSAAVALFFLRANLPISMTQAIVGASVGVGFLLKEVNTEVLLFIALGWFATPVASFAIAYLFFKIFALIFRGIKNLGVRELVLRTFLWSFTLYGAFSFGANNAGKITGLLLSQGVNPYLLLLVGGLSLVVGVYFFGKRSINTIGRELVALDDFSAMVSISASAVTLWLFSAIGLPISASHSIVGSIVGVGYARGTRIRNERIFNRVLFSWLQAPLYSGIFSALLFSIFKLLW</sequence>
<accession>A0A1M7T6R3</accession>
<dbReference type="GO" id="GO:0005315">
    <property type="term" value="F:phosphate transmembrane transporter activity"/>
    <property type="evidence" value="ECO:0007669"/>
    <property type="project" value="InterPro"/>
</dbReference>
<evidence type="ECO:0000256" key="5">
    <source>
        <dbReference type="ARBA" id="ARBA00023136"/>
    </source>
</evidence>
<dbReference type="GO" id="GO:0035435">
    <property type="term" value="P:phosphate ion transmembrane transport"/>
    <property type="evidence" value="ECO:0007669"/>
    <property type="project" value="TreeGrafter"/>
</dbReference>
<evidence type="ECO:0000256" key="6">
    <source>
        <dbReference type="SAM" id="Phobius"/>
    </source>
</evidence>
<evidence type="ECO:0000256" key="3">
    <source>
        <dbReference type="ARBA" id="ARBA00022692"/>
    </source>
</evidence>
<dbReference type="PANTHER" id="PTHR11101">
    <property type="entry name" value="PHOSPHATE TRANSPORTER"/>
    <property type="match status" value="1"/>
</dbReference>
<evidence type="ECO:0000256" key="1">
    <source>
        <dbReference type="ARBA" id="ARBA00004141"/>
    </source>
</evidence>